<evidence type="ECO:0000256" key="1">
    <source>
        <dbReference type="SAM" id="MobiDB-lite"/>
    </source>
</evidence>
<evidence type="ECO:0000313" key="4">
    <source>
        <dbReference type="EMBL" id="GGE35091.1"/>
    </source>
</evidence>
<feature type="compositionally biased region" description="Polar residues" evidence="1">
    <location>
        <begin position="961"/>
        <end position="974"/>
    </location>
</feature>
<dbReference type="Pfam" id="PF07580">
    <property type="entry name" value="Peptidase_M26_C"/>
    <property type="match status" value="1"/>
</dbReference>
<evidence type="ECO:0000256" key="2">
    <source>
        <dbReference type="SAM" id="SignalP"/>
    </source>
</evidence>
<dbReference type="InterPro" id="IPR011505">
    <property type="entry name" value="Peptidase_M26_C_dom"/>
</dbReference>
<dbReference type="EMBL" id="BMJN01000029">
    <property type="protein sequence ID" value="GGE35091.1"/>
    <property type="molecule type" value="Genomic_DNA"/>
</dbReference>
<protein>
    <recommendedName>
        <fullName evidence="3">Peptidase M26 C-terminal domain-containing protein</fullName>
    </recommendedName>
</protein>
<feature type="domain" description="Peptidase M26 C-terminal" evidence="3">
    <location>
        <begin position="165"/>
        <end position="925"/>
    </location>
</feature>
<reference evidence="4" key="2">
    <citation type="submission" date="2020-09" db="EMBL/GenBank/DDBJ databases">
        <authorList>
            <person name="Sun Q."/>
            <person name="Zhou Y."/>
        </authorList>
    </citation>
    <scope>NUCLEOTIDE SEQUENCE</scope>
    <source>
        <strain evidence="4">CGMCC 1.15533</strain>
    </source>
</reference>
<dbReference type="GO" id="GO:0004222">
    <property type="term" value="F:metalloendopeptidase activity"/>
    <property type="evidence" value="ECO:0007669"/>
    <property type="project" value="InterPro"/>
</dbReference>
<sequence>MSSKKNILRQLTLSSTILIFAASLSGWSYADEVSEANNQPQTGTTNHLQPELANPTTENTSPLINDTTEQEGTSETQTIALENAKVLLPYADESEQAAYAEKIAADDKLATTKLTAAVTMQDNEVITDVYGKENKVNKLLLHYEDNSVEYKDLIYKETDGNKHAHYQLDKALAYTPKQVVTPLEDVLNQLEKPLKEVQYKSSEVYQALNITEKPEEVMDYLYLESSFVNVQQNIRDFIKKVLIHDESIDLTNAESVQTAVETILTNKEKVLLSLAYLNRWYDVAYGDIKSKELTMYRQDFFGMKNQPLELLLKIGSEGSKGYDPQNNYKYYARSLAPFTGKENLPAFLESYREAFLPEMSNNDWFKSASKAYIVENKSHHATDESGNLYDRLKELSRRDEYSTKKNRRRFRNMLLPLLTIPEHNVYIINVLSNMIFGTYDRYIDAGLKTSDPTTYQEKIAAFEQQITEAAEKFRRHFDMWYRILPEAYKEQMKLYVPVWDSLGQYQKNPDTNRYEGIWFPDRGENSPASIQNFFGPVGAYNPYGNIKYVGAFADALEKEVVFVITGLISERGIGTLTHEMVHMYDYYTYLLRNGRRQFMWPEAFPEGFLQAPDNSDVPIIGINSVLDHTNNTDRQRFHNLNPERFQNAEDLHEYMHGIFDVVYMMEYAEGMAVLEKDKDIQRKWFNKLETINIPNPDGYDEGRNVKRPFTEEEWQEMTLKTIDDLVDHNVMTNRGYNPTYDQTIEFDDEHPTHLLQNGYDMITPFGPIYASAESPSSPGDLSFKRTGFELLAAKGFEKGLVPYASNQYKDEAWADGVQDWSVSDPFVFGKLLPEYNGSFATFKKAMYHERIDKLGQLKPVTIHYLNEDVAVDSFDTLMKLMKEAVNQDIEKEVIDNSEQSQVTKLEKALLDAYLKSTDDFRSSIFDDRKKEIDENENSEVSNQEETPNHTEETIEDHSTETSEILQIPHTSVTPEKTEEKIQIETKKPDTASTQASPAEEAILSLVDERTKVKVLGSVSALNGAVTLTVRPLTSPTLIGQDYDLYDISLYNQKGERVSVTGEVTVLLPSKGKVEKVYYVLNNMKESLPFYQNQEQTEVLFKVPHFSQYALIYSKKQEIKQPVESPKPLSIQSNPFFLSTSRQEKMPVQSEVQTKTDKNTQTLPNTNSSNSLLSVIGLFLASLGLSSLIRKKD</sequence>
<evidence type="ECO:0000313" key="5">
    <source>
        <dbReference type="Proteomes" id="UP000660801"/>
    </source>
</evidence>
<feature type="compositionally biased region" description="Basic and acidic residues" evidence="1">
    <location>
        <begin position="946"/>
        <end position="960"/>
    </location>
</feature>
<dbReference type="AlphaFoldDB" id="A0A917AAG7"/>
<feature type="region of interest" description="Disordered" evidence="1">
    <location>
        <begin position="931"/>
        <end position="995"/>
    </location>
</feature>
<gene>
    <name evidence="4" type="ORF">GCM10011510_15560</name>
</gene>
<evidence type="ECO:0000259" key="3">
    <source>
        <dbReference type="Pfam" id="PF07580"/>
    </source>
</evidence>
<dbReference type="GO" id="GO:0008270">
    <property type="term" value="F:zinc ion binding"/>
    <property type="evidence" value="ECO:0007669"/>
    <property type="project" value="InterPro"/>
</dbReference>
<keyword evidence="5" id="KW-1185">Reference proteome</keyword>
<dbReference type="Proteomes" id="UP000660801">
    <property type="component" value="Unassembled WGS sequence"/>
</dbReference>
<accession>A0A917AAG7</accession>
<dbReference type="OrthoDB" id="2236949at2"/>
<feature type="compositionally biased region" description="Basic and acidic residues" evidence="1">
    <location>
        <begin position="975"/>
        <end position="989"/>
    </location>
</feature>
<organism evidence="4 5">
    <name type="scientific">Streptococcus himalayensis</name>
    <dbReference type="NCBI Taxonomy" id="1888195"/>
    <lineage>
        <taxon>Bacteria</taxon>
        <taxon>Bacillati</taxon>
        <taxon>Bacillota</taxon>
        <taxon>Bacilli</taxon>
        <taxon>Lactobacillales</taxon>
        <taxon>Streptococcaceae</taxon>
        <taxon>Streptococcus</taxon>
    </lineage>
</organism>
<comment type="caution">
    <text evidence="4">The sequence shown here is derived from an EMBL/GenBank/DDBJ whole genome shotgun (WGS) entry which is preliminary data.</text>
</comment>
<name>A0A917AAG7_9STRE</name>
<proteinExistence type="predicted"/>
<feature type="region of interest" description="Disordered" evidence="1">
    <location>
        <begin position="1146"/>
        <end position="1165"/>
    </location>
</feature>
<feature type="signal peptide" evidence="2">
    <location>
        <begin position="1"/>
        <end position="30"/>
    </location>
</feature>
<dbReference type="RefSeq" id="WP_068989110.1">
    <property type="nucleotide sequence ID" value="NZ_BMJN01000029.1"/>
</dbReference>
<dbReference type="GO" id="GO:0005576">
    <property type="term" value="C:extracellular region"/>
    <property type="evidence" value="ECO:0007669"/>
    <property type="project" value="InterPro"/>
</dbReference>
<dbReference type="NCBIfam" id="TIGR01167">
    <property type="entry name" value="LPXTG_anchor"/>
    <property type="match status" value="1"/>
</dbReference>
<feature type="compositionally biased region" description="Polar residues" evidence="1">
    <location>
        <begin position="35"/>
        <end position="66"/>
    </location>
</feature>
<feature type="region of interest" description="Disordered" evidence="1">
    <location>
        <begin position="35"/>
        <end position="73"/>
    </location>
</feature>
<keyword evidence="2" id="KW-0732">Signal</keyword>
<feature type="chain" id="PRO_5037527119" description="Peptidase M26 C-terminal domain-containing protein" evidence="2">
    <location>
        <begin position="31"/>
        <end position="1192"/>
    </location>
</feature>
<reference evidence="4" key="1">
    <citation type="journal article" date="2014" name="Int. J. Syst. Evol. Microbiol.">
        <title>Complete genome sequence of Corynebacterium casei LMG S-19264T (=DSM 44701T), isolated from a smear-ripened cheese.</title>
        <authorList>
            <consortium name="US DOE Joint Genome Institute (JGI-PGF)"/>
            <person name="Walter F."/>
            <person name="Albersmeier A."/>
            <person name="Kalinowski J."/>
            <person name="Ruckert C."/>
        </authorList>
    </citation>
    <scope>NUCLEOTIDE SEQUENCE</scope>
    <source>
        <strain evidence="4">CGMCC 1.15533</strain>
    </source>
</reference>